<dbReference type="PANTHER" id="PTHR12083">
    <property type="entry name" value="BIFUNCTIONAL POLYNUCLEOTIDE PHOSPHATASE/KINASE"/>
    <property type="match status" value="1"/>
</dbReference>
<dbReference type="InterPro" id="IPR023214">
    <property type="entry name" value="HAD_sf"/>
</dbReference>
<evidence type="ECO:0000313" key="2">
    <source>
        <dbReference type="Proteomes" id="UP000756132"/>
    </source>
</evidence>
<dbReference type="GO" id="GO:0003690">
    <property type="term" value="F:double-stranded DNA binding"/>
    <property type="evidence" value="ECO:0007669"/>
    <property type="project" value="TreeGrafter"/>
</dbReference>
<dbReference type="SUPFAM" id="SSF56784">
    <property type="entry name" value="HAD-like"/>
    <property type="match status" value="1"/>
</dbReference>
<accession>A0A9Q8PKU1</accession>
<dbReference type="GO" id="GO:0046403">
    <property type="term" value="F:polynucleotide 3'-phosphatase activity"/>
    <property type="evidence" value="ECO:0007669"/>
    <property type="project" value="TreeGrafter"/>
</dbReference>
<dbReference type="SUPFAM" id="SSF52540">
    <property type="entry name" value="P-loop containing nucleoside triphosphate hydrolases"/>
    <property type="match status" value="1"/>
</dbReference>
<proteinExistence type="predicted"/>
<dbReference type="InterPro" id="IPR027417">
    <property type="entry name" value="P-loop_NTPase"/>
</dbReference>
<dbReference type="CDD" id="cd01625">
    <property type="entry name" value="HAD_PNP"/>
    <property type="match status" value="1"/>
</dbReference>
<dbReference type="NCBIfam" id="TIGR01662">
    <property type="entry name" value="HAD-SF-IIIA"/>
    <property type="match status" value="1"/>
</dbReference>
<dbReference type="Gene3D" id="3.40.50.300">
    <property type="entry name" value="P-loop containing nucleotide triphosphate hydrolases"/>
    <property type="match status" value="1"/>
</dbReference>
<dbReference type="PANTHER" id="PTHR12083:SF9">
    <property type="entry name" value="BIFUNCTIONAL POLYNUCLEOTIDE PHOSPHATASE_KINASE"/>
    <property type="match status" value="1"/>
</dbReference>
<name>A0A9Q8PKU1_PASFU</name>
<reference evidence="1" key="2">
    <citation type="journal article" date="2022" name="Microb. Genom.">
        <title>A chromosome-scale genome assembly of the tomato pathogen Cladosporium fulvum reveals a compartmentalized genome architecture and the presence of a dispensable chromosome.</title>
        <authorList>
            <person name="Zaccaron A.Z."/>
            <person name="Chen L.H."/>
            <person name="Samaras A."/>
            <person name="Stergiopoulos I."/>
        </authorList>
    </citation>
    <scope>NUCLEOTIDE SEQUENCE</scope>
    <source>
        <strain evidence="1">Race5_Kim</strain>
    </source>
</reference>
<dbReference type="GO" id="GO:0006281">
    <property type="term" value="P:DNA repair"/>
    <property type="evidence" value="ECO:0007669"/>
    <property type="project" value="TreeGrafter"/>
</dbReference>
<dbReference type="InterPro" id="IPR006549">
    <property type="entry name" value="HAD-SF_hydro_IIIA"/>
</dbReference>
<protein>
    <submittedName>
        <fullName evidence="1">Bifunctional polynucleotide phosphatase/kinase</fullName>
    </submittedName>
</protein>
<dbReference type="Gene3D" id="3.40.50.1000">
    <property type="entry name" value="HAD superfamily/HAD-like"/>
    <property type="match status" value="1"/>
</dbReference>
<reference evidence="1" key="1">
    <citation type="submission" date="2021-12" db="EMBL/GenBank/DDBJ databases">
        <authorList>
            <person name="Zaccaron A."/>
            <person name="Stergiopoulos I."/>
        </authorList>
    </citation>
    <scope>NUCLEOTIDE SEQUENCE</scope>
    <source>
        <strain evidence="1">Race5_Kim</strain>
    </source>
</reference>
<dbReference type="InterPro" id="IPR036412">
    <property type="entry name" value="HAD-like_sf"/>
</dbReference>
<dbReference type="Pfam" id="PF13671">
    <property type="entry name" value="AAA_33"/>
    <property type="match status" value="2"/>
</dbReference>
<dbReference type="RefSeq" id="XP_047768623.1">
    <property type="nucleotide sequence ID" value="XM_047912674.1"/>
</dbReference>
<dbReference type="KEGG" id="ffu:CLAFUR5_13526"/>
<dbReference type="GeneID" id="71993404"/>
<gene>
    <name evidence="1" type="ORF">CLAFUR5_13526</name>
</gene>
<dbReference type="NCBIfam" id="TIGR01664">
    <property type="entry name" value="DNA-3'-Pase"/>
    <property type="match status" value="1"/>
</dbReference>
<dbReference type="Pfam" id="PF08645">
    <property type="entry name" value="PNK3P"/>
    <property type="match status" value="1"/>
</dbReference>
<keyword evidence="2" id="KW-1185">Reference proteome</keyword>
<dbReference type="AlphaFoldDB" id="A0A9Q8PKU1"/>
<dbReference type="GO" id="GO:0046404">
    <property type="term" value="F:ATP-dependent polydeoxyribonucleotide 5'-hydroxyl-kinase activity"/>
    <property type="evidence" value="ECO:0007669"/>
    <property type="project" value="TreeGrafter"/>
</dbReference>
<dbReference type="EMBL" id="CP090174">
    <property type="protein sequence ID" value="UJO24257.1"/>
    <property type="molecule type" value="Genomic_DNA"/>
</dbReference>
<evidence type="ECO:0000313" key="1">
    <source>
        <dbReference type="EMBL" id="UJO24257.1"/>
    </source>
</evidence>
<sequence>MDTSILLVTARCRRLGVCFAVRSSLMAPKLSFKRVASTDRDISPPPSKRKLPATTTNSAVANFFKPASEKTPEKITFHVLHDTLLVGRYENASTTPRPKPVKVAAFDFDDTLIKTKSGNVFAKGADDWQWWHSSIPAKLKQLNADGYAVVVVSNQSGISLKSDKLSEKKSLSNFKGKVRAVFNILQLPITVYAATEKDLFRKPRSGMWEQMLKDYGLNDPADIERDSCIFVGDAAGREGDKAAKVRKDHSCSDRDLAANVGIPFQTPEEYWLGEDPKPYVRSFDPKPYVEAKLDTHTDVDPIVFTKKHDVELVIFCGSPGAGKSSFFWRHMEPLGYKRVNQDILKTREKCMKVATQLIEDKKAVAVDNTNADVETRSAWVGLAAKLKVPIRLVHFTANVKLCEHNDTVRALSDGLMNPEKRVMLPRMAFTGFASRYREPKLEEGFQDITKVDFVFRGTDEEKALWSKYWIN</sequence>
<dbReference type="FunFam" id="3.40.50.1000:FF:000078">
    <property type="entry name" value="Bifunctional polynucleotide phosphatase/kinase"/>
    <property type="match status" value="1"/>
</dbReference>
<organism evidence="1 2">
    <name type="scientific">Passalora fulva</name>
    <name type="common">Tomato leaf mold</name>
    <name type="synonym">Cladosporium fulvum</name>
    <dbReference type="NCBI Taxonomy" id="5499"/>
    <lineage>
        <taxon>Eukaryota</taxon>
        <taxon>Fungi</taxon>
        <taxon>Dikarya</taxon>
        <taxon>Ascomycota</taxon>
        <taxon>Pezizomycotina</taxon>
        <taxon>Dothideomycetes</taxon>
        <taxon>Dothideomycetidae</taxon>
        <taxon>Mycosphaerellales</taxon>
        <taxon>Mycosphaerellaceae</taxon>
        <taxon>Fulvia</taxon>
    </lineage>
</organism>
<dbReference type="OrthoDB" id="19045at2759"/>
<dbReference type="InterPro" id="IPR013954">
    <property type="entry name" value="PNK3P"/>
</dbReference>
<dbReference type="InterPro" id="IPR006551">
    <property type="entry name" value="Polynucleotide_phosphatase"/>
</dbReference>
<dbReference type="Proteomes" id="UP000756132">
    <property type="component" value="Chromosome 12"/>
</dbReference>
<dbReference type="FunFam" id="3.40.50.300:FF:002548">
    <property type="entry name" value="DNA kinase/phosphatase Pnk1"/>
    <property type="match status" value="1"/>
</dbReference>